<gene>
    <name evidence="4" type="ORF">ACGRQ9_02570</name>
</gene>
<keyword evidence="1 2" id="KW-0732">Signal</keyword>
<feature type="chain" id="PRO_5045970140" evidence="2">
    <location>
        <begin position="22"/>
        <end position="242"/>
    </location>
</feature>
<proteinExistence type="predicted"/>
<dbReference type="PANTHER" id="PTHR34606:SF4">
    <property type="entry name" value="OUTER MEMBRANE LIPOPROTEIN DOLP"/>
    <property type="match status" value="1"/>
</dbReference>
<dbReference type="Proteomes" id="UP001607151">
    <property type="component" value="Unassembled WGS sequence"/>
</dbReference>
<dbReference type="InterPro" id="IPR014004">
    <property type="entry name" value="Transpt-assoc_nodulatn_dom_bac"/>
</dbReference>
<keyword evidence="5" id="KW-1185">Reference proteome</keyword>
<comment type="caution">
    <text evidence="4">The sequence shown here is derived from an EMBL/GenBank/DDBJ whole genome shotgun (WGS) entry which is preliminary data.</text>
</comment>
<protein>
    <submittedName>
        <fullName evidence="4">BON domain-containing protein</fullName>
    </submittedName>
</protein>
<dbReference type="InterPro" id="IPR007055">
    <property type="entry name" value="BON_dom"/>
</dbReference>
<feature type="signal peptide" evidence="2">
    <location>
        <begin position="1"/>
        <end position="21"/>
    </location>
</feature>
<evidence type="ECO:0000256" key="2">
    <source>
        <dbReference type="SAM" id="SignalP"/>
    </source>
</evidence>
<dbReference type="PROSITE" id="PS51257">
    <property type="entry name" value="PROKAR_LIPOPROTEIN"/>
    <property type="match status" value="1"/>
</dbReference>
<dbReference type="SMART" id="SM00749">
    <property type="entry name" value="BON"/>
    <property type="match status" value="1"/>
</dbReference>
<dbReference type="InterPro" id="IPR051686">
    <property type="entry name" value="Lipoprotein_DolP"/>
</dbReference>
<reference evidence="4 5" key="1">
    <citation type="submission" date="2024-10" db="EMBL/GenBank/DDBJ databases">
        <authorList>
            <person name="Yibar A."/>
            <person name="Saticioglu I.B."/>
            <person name="Duman M."/>
            <person name="Ajmi N."/>
            <person name="Gurler F."/>
            <person name="Ay H."/>
            <person name="Onuk E."/>
            <person name="Guler S."/>
            <person name="Romalde J.L."/>
        </authorList>
    </citation>
    <scope>NUCLEOTIDE SEQUENCE [LARGE SCALE GENOMIC DNA]</scope>
    <source>
        <strain evidence="4 5">14-MA-B</strain>
    </source>
</reference>
<feature type="domain" description="BON" evidence="3">
    <location>
        <begin position="30"/>
        <end position="102"/>
    </location>
</feature>
<accession>A0ABW7ISJ4</accession>
<feature type="domain" description="BON" evidence="3">
    <location>
        <begin position="111"/>
        <end position="178"/>
    </location>
</feature>
<evidence type="ECO:0000256" key="1">
    <source>
        <dbReference type="ARBA" id="ARBA00022729"/>
    </source>
</evidence>
<sequence length="242" mass="26844">MKKAILTLCISSLFLTGCVTTQSSQEGAQQQKWQEKNIKSNINALNQAPQYKGKIRVTSEVNNGEVLLMGQAIDDDNKQSVEGYVQNLQGVKKTYNQIRIGQPIAFDQISYDIWLTTRVKSALLSENRLDKYSVKVTTENKEVFLTGNIPAEEAQIAADIARKVDGVTKVVKAFKYVNSTSDIKQETINKNTVATSDVNSGANDNSQLINDNNIDEPQTIRENASPIFEEPAQSINEDDVIQ</sequence>
<organism evidence="4 5">
    <name type="scientific">Vibrio rumoiensis</name>
    <dbReference type="NCBI Taxonomy" id="76258"/>
    <lineage>
        <taxon>Bacteria</taxon>
        <taxon>Pseudomonadati</taxon>
        <taxon>Pseudomonadota</taxon>
        <taxon>Gammaproteobacteria</taxon>
        <taxon>Vibrionales</taxon>
        <taxon>Vibrionaceae</taxon>
        <taxon>Vibrio</taxon>
    </lineage>
</organism>
<dbReference type="RefSeq" id="WP_089138418.1">
    <property type="nucleotide sequence ID" value="NZ_AP018685.1"/>
</dbReference>
<dbReference type="Gene3D" id="3.30.1340.30">
    <property type="match status" value="1"/>
</dbReference>
<evidence type="ECO:0000313" key="4">
    <source>
        <dbReference type="EMBL" id="MFH0264396.1"/>
    </source>
</evidence>
<dbReference type="Pfam" id="PF04972">
    <property type="entry name" value="BON"/>
    <property type="match status" value="2"/>
</dbReference>
<dbReference type="PROSITE" id="PS50914">
    <property type="entry name" value="BON"/>
    <property type="match status" value="2"/>
</dbReference>
<dbReference type="PANTHER" id="PTHR34606">
    <property type="entry name" value="BON DOMAIN-CONTAINING PROTEIN"/>
    <property type="match status" value="1"/>
</dbReference>
<dbReference type="EMBL" id="JBIHSN010000002">
    <property type="protein sequence ID" value="MFH0264396.1"/>
    <property type="molecule type" value="Genomic_DNA"/>
</dbReference>
<name>A0ABW7ISJ4_9VIBR</name>
<evidence type="ECO:0000313" key="5">
    <source>
        <dbReference type="Proteomes" id="UP001607151"/>
    </source>
</evidence>
<evidence type="ECO:0000259" key="3">
    <source>
        <dbReference type="PROSITE" id="PS50914"/>
    </source>
</evidence>